<reference evidence="1 2" key="1">
    <citation type="journal article" date="2023" name="Nucleic Acids Res.">
        <title>The hologenome of Daphnia magna reveals possible DNA methylation and microbiome-mediated evolution of the host genome.</title>
        <authorList>
            <person name="Chaturvedi A."/>
            <person name="Li X."/>
            <person name="Dhandapani V."/>
            <person name="Marshall H."/>
            <person name="Kissane S."/>
            <person name="Cuenca-Cambronero M."/>
            <person name="Asole G."/>
            <person name="Calvet F."/>
            <person name="Ruiz-Romero M."/>
            <person name="Marangio P."/>
            <person name="Guigo R."/>
            <person name="Rago D."/>
            <person name="Mirbahai L."/>
            <person name="Eastwood N."/>
            <person name="Colbourne J.K."/>
            <person name="Zhou J."/>
            <person name="Mallon E."/>
            <person name="Orsini L."/>
        </authorList>
    </citation>
    <scope>NUCLEOTIDE SEQUENCE [LARGE SCALE GENOMIC DNA]</scope>
    <source>
        <strain evidence="1">LRV0_1</strain>
    </source>
</reference>
<keyword evidence="2" id="KW-1185">Reference proteome</keyword>
<comment type="caution">
    <text evidence="1">The sequence shown here is derived from an EMBL/GenBank/DDBJ whole genome shotgun (WGS) entry which is preliminary data.</text>
</comment>
<dbReference type="Proteomes" id="UP001234178">
    <property type="component" value="Unassembled WGS sequence"/>
</dbReference>
<sequence>MPLQSANQFETNTGDAKQLTVRSSAEQLNPNACLHPLRFAICRAVYCYERKPFCNVNMPHKFMPNVDL</sequence>
<protein>
    <submittedName>
        <fullName evidence="1">Uncharacterized protein</fullName>
    </submittedName>
</protein>
<evidence type="ECO:0000313" key="1">
    <source>
        <dbReference type="EMBL" id="KAK4007982.1"/>
    </source>
</evidence>
<name>A0ABQ9Z506_9CRUS</name>
<dbReference type="EMBL" id="JAOYFB010000002">
    <property type="protein sequence ID" value="KAK4007982.1"/>
    <property type="molecule type" value="Genomic_DNA"/>
</dbReference>
<gene>
    <name evidence="1" type="ORF">OUZ56_013141</name>
</gene>
<accession>A0ABQ9Z506</accession>
<organism evidence="1 2">
    <name type="scientific">Daphnia magna</name>
    <dbReference type="NCBI Taxonomy" id="35525"/>
    <lineage>
        <taxon>Eukaryota</taxon>
        <taxon>Metazoa</taxon>
        <taxon>Ecdysozoa</taxon>
        <taxon>Arthropoda</taxon>
        <taxon>Crustacea</taxon>
        <taxon>Branchiopoda</taxon>
        <taxon>Diplostraca</taxon>
        <taxon>Cladocera</taxon>
        <taxon>Anomopoda</taxon>
        <taxon>Daphniidae</taxon>
        <taxon>Daphnia</taxon>
    </lineage>
</organism>
<proteinExistence type="predicted"/>
<evidence type="ECO:0000313" key="2">
    <source>
        <dbReference type="Proteomes" id="UP001234178"/>
    </source>
</evidence>